<reference evidence="2" key="1">
    <citation type="submission" date="2021-01" db="EMBL/GenBank/DDBJ databases">
        <title>Whole genome shotgun sequence of Cellulomonas chitinilytica NBRC 110799.</title>
        <authorList>
            <person name="Komaki H."/>
            <person name="Tamura T."/>
        </authorList>
    </citation>
    <scope>NUCLEOTIDE SEQUENCE</scope>
    <source>
        <strain evidence="2">NBRC 110799</strain>
    </source>
</reference>
<protein>
    <submittedName>
        <fullName evidence="2">Uncharacterized protein</fullName>
    </submittedName>
</protein>
<dbReference type="RefSeq" id="WP_203757773.1">
    <property type="nucleotide sequence ID" value="NZ_BONK01000013.1"/>
</dbReference>
<sequence>MSSTTPGTRVQGTIPLRLGSVRWVLLGLLVLTAAVVSWGVHERDVAAGYADAFERGGVAAVVQHAADRGDTVTVHPGGVQAPGGCYLVTGVRLEHLTSADECAQVAALAARATS</sequence>
<evidence type="ECO:0000313" key="3">
    <source>
        <dbReference type="Proteomes" id="UP000632740"/>
    </source>
</evidence>
<gene>
    <name evidence="2" type="ORF">Cch01nite_34800</name>
</gene>
<comment type="caution">
    <text evidence="2">The sequence shown here is derived from an EMBL/GenBank/DDBJ whole genome shotgun (WGS) entry which is preliminary data.</text>
</comment>
<name>A0A919P715_9CELL</name>
<accession>A0A919P715</accession>
<organism evidence="2 3">
    <name type="scientific">Cellulomonas chitinilytica</name>
    <dbReference type="NCBI Taxonomy" id="398759"/>
    <lineage>
        <taxon>Bacteria</taxon>
        <taxon>Bacillati</taxon>
        <taxon>Actinomycetota</taxon>
        <taxon>Actinomycetes</taxon>
        <taxon>Micrococcales</taxon>
        <taxon>Cellulomonadaceae</taxon>
        <taxon>Cellulomonas</taxon>
    </lineage>
</organism>
<evidence type="ECO:0000313" key="2">
    <source>
        <dbReference type="EMBL" id="GIG22756.1"/>
    </source>
</evidence>
<keyword evidence="1" id="KW-0472">Membrane</keyword>
<proteinExistence type="predicted"/>
<dbReference type="EMBL" id="BONK01000013">
    <property type="protein sequence ID" value="GIG22756.1"/>
    <property type="molecule type" value="Genomic_DNA"/>
</dbReference>
<dbReference type="AlphaFoldDB" id="A0A919P715"/>
<dbReference type="Proteomes" id="UP000632740">
    <property type="component" value="Unassembled WGS sequence"/>
</dbReference>
<keyword evidence="3" id="KW-1185">Reference proteome</keyword>
<evidence type="ECO:0000256" key="1">
    <source>
        <dbReference type="SAM" id="Phobius"/>
    </source>
</evidence>
<feature type="transmembrane region" description="Helical" evidence="1">
    <location>
        <begin position="20"/>
        <end position="40"/>
    </location>
</feature>
<keyword evidence="1" id="KW-1133">Transmembrane helix</keyword>
<keyword evidence="1" id="KW-0812">Transmembrane</keyword>